<dbReference type="Pfam" id="PF00512">
    <property type="entry name" value="HisKA"/>
    <property type="match status" value="1"/>
</dbReference>
<dbReference type="GO" id="GO:0033554">
    <property type="term" value="P:cellular response to stress"/>
    <property type="evidence" value="ECO:0007669"/>
    <property type="project" value="UniProtKB-ARBA"/>
</dbReference>
<dbReference type="Gene3D" id="6.10.250.1190">
    <property type="match status" value="1"/>
</dbReference>
<evidence type="ECO:0000256" key="11">
    <source>
        <dbReference type="SAM" id="SignalP"/>
    </source>
</evidence>
<dbReference type="FunFam" id="1.10.287.130:FF:000015">
    <property type="entry name" value="Histidine kinase 4"/>
    <property type="match status" value="1"/>
</dbReference>
<dbReference type="InterPro" id="IPR006189">
    <property type="entry name" value="CHASE_dom"/>
</dbReference>
<evidence type="ECO:0000256" key="3">
    <source>
        <dbReference type="ARBA" id="ARBA00012438"/>
    </source>
</evidence>
<dbReference type="SUPFAM" id="SSF55874">
    <property type="entry name" value="ATPase domain of HSP90 chaperone/DNA topoisomerase II/histidine kinase"/>
    <property type="match status" value="1"/>
</dbReference>
<dbReference type="SUPFAM" id="SSF47384">
    <property type="entry name" value="Homodimeric domain of signal transducing histidine kinase"/>
    <property type="match status" value="1"/>
</dbReference>
<dbReference type="Gene3D" id="3.30.565.10">
    <property type="entry name" value="Histidine kinase-like ATPase, C-terminal domain"/>
    <property type="match status" value="1"/>
</dbReference>
<keyword evidence="15" id="KW-1185">Reference proteome</keyword>
<evidence type="ECO:0000256" key="5">
    <source>
        <dbReference type="ARBA" id="ARBA00022679"/>
    </source>
</evidence>
<dbReference type="OrthoDB" id="10266508at2759"/>
<organism evidence="14 15">
    <name type="scientific">Gossypium harknessii</name>
    <dbReference type="NCBI Taxonomy" id="34285"/>
    <lineage>
        <taxon>Eukaryota</taxon>
        <taxon>Viridiplantae</taxon>
        <taxon>Streptophyta</taxon>
        <taxon>Embryophyta</taxon>
        <taxon>Tracheophyta</taxon>
        <taxon>Spermatophyta</taxon>
        <taxon>Magnoliopsida</taxon>
        <taxon>eudicotyledons</taxon>
        <taxon>Gunneridae</taxon>
        <taxon>Pentapetalae</taxon>
        <taxon>rosids</taxon>
        <taxon>malvids</taxon>
        <taxon>Malvales</taxon>
        <taxon>Malvaceae</taxon>
        <taxon>Malvoideae</taxon>
        <taxon>Gossypium</taxon>
    </lineage>
</organism>
<dbReference type="Gene3D" id="3.30.450.350">
    <property type="entry name" value="CHASE domain"/>
    <property type="match status" value="1"/>
</dbReference>
<keyword evidence="9 10" id="KW-0472">Membrane</keyword>
<feature type="transmembrane region" description="Helical" evidence="10">
    <location>
        <begin position="69"/>
        <end position="86"/>
    </location>
</feature>
<sequence>MVKGCWLLLVGLVLSCQIPGVRLKLWRSRESEPAPLQPVPQKLQLLLQQKHQQQAQGPPKGAGKWRKKLLIIFVVMGILTSIWLFWHLNQKINLRREETLTNMCDERARMLQDQFNVSMNHVHALALLVSTFHHGKHPSAIDQKTFGEYTERTAFERPLTSGVAYALKVLHSEREQFEKQHGWTIKKMETEDQTLVQDCLTENLDPAPVKDEYAPVIFSQETVSHIVSIDMMSGKEDRENILRARATGKGVLTSPFKLLKSNHVGVVLTFAVYNKDLPPDATPELRIEATMGYLGASYDVPSLVEKLLHQLASNQTIVVNVYDTTNSSASISMYGTDVTDTGLLHVSSLDFGDPLRKHEMHCRFKQKPPLPWTAINASLGVLVITLLVGHIFHAAISRIAKVENDYREMMELKARAEAADIAKSQFLATVSHEIRTPMNGVLGMLKMLMDTDLDAVQRDYAETAHASGKDLISLINEVLDQAKIESGRLELEDVPFDLRSLLDNVLSLSSDKSNDKGIEKLAVYVSDRVPEVVVGDPGRFRQIIINLVGNSIKDKGHIFVSVHLVDEVKGACDVGDKVLQQGLNLVQDMSSKTYNTLSGFPVVDRWRSWENFKTLNSKDAVEYPEKIKLLVTVEDTGVGIHLGAQDRIFTPFVQADSSTSRHYGGTGIGLSISKHL</sequence>
<reference evidence="14 15" key="1">
    <citation type="journal article" date="2019" name="Genome Biol. Evol.">
        <title>Insights into the evolution of the New World diploid cottons (Gossypium, subgenus Houzingenia) based on genome sequencing.</title>
        <authorList>
            <person name="Grover C.E."/>
            <person name="Arick M.A. 2nd"/>
            <person name="Thrash A."/>
            <person name="Conover J.L."/>
            <person name="Sanders W.S."/>
            <person name="Peterson D.G."/>
            <person name="Frelichowski J.E."/>
            <person name="Scheffler J.A."/>
            <person name="Scheffler B.E."/>
            <person name="Wendel J.F."/>
        </authorList>
    </citation>
    <scope>NUCLEOTIDE SEQUENCE [LARGE SCALE GENOMIC DNA]</scope>
    <source>
        <strain evidence="14">0</strain>
        <tissue evidence="14">Leaf</tissue>
    </source>
</reference>
<dbReference type="SMART" id="SM01079">
    <property type="entry name" value="CHASE"/>
    <property type="match status" value="1"/>
</dbReference>
<dbReference type="PRINTS" id="PR00344">
    <property type="entry name" value="BCTRLSENSOR"/>
</dbReference>
<dbReference type="GO" id="GO:0000155">
    <property type="term" value="F:phosphorelay sensor kinase activity"/>
    <property type="evidence" value="ECO:0007669"/>
    <property type="project" value="InterPro"/>
</dbReference>
<evidence type="ECO:0000259" key="12">
    <source>
        <dbReference type="PROSITE" id="PS50109"/>
    </source>
</evidence>
<gene>
    <name evidence="14" type="ORF">Gohar_015641</name>
</gene>
<evidence type="ECO:0000256" key="1">
    <source>
        <dbReference type="ARBA" id="ARBA00000085"/>
    </source>
</evidence>
<keyword evidence="7" id="KW-0418">Kinase</keyword>
<dbReference type="InterPro" id="IPR036890">
    <property type="entry name" value="HATPase_C_sf"/>
</dbReference>
<dbReference type="PROSITE" id="PS50839">
    <property type="entry name" value="CHASE"/>
    <property type="match status" value="1"/>
</dbReference>
<evidence type="ECO:0000259" key="13">
    <source>
        <dbReference type="PROSITE" id="PS50839"/>
    </source>
</evidence>
<comment type="subcellular location">
    <subcellularLocation>
        <location evidence="2">Endoplasmic reticulum membrane</location>
        <topology evidence="2">Multi-pass membrane protein</topology>
    </subcellularLocation>
</comment>
<dbReference type="Pfam" id="PF03924">
    <property type="entry name" value="CHASE"/>
    <property type="match status" value="1"/>
</dbReference>
<protein>
    <recommendedName>
        <fullName evidence="3">histidine kinase</fullName>
        <ecNumber evidence="3">2.7.13.3</ecNumber>
    </recommendedName>
</protein>
<dbReference type="PANTHER" id="PTHR43719:SF35">
    <property type="entry name" value="HISTIDINE KINASE 2"/>
    <property type="match status" value="1"/>
</dbReference>
<dbReference type="InterPro" id="IPR036097">
    <property type="entry name" value="HisK_dim/P_sf"/>
</dbReference>
<dbReference type="GO" id="GO:0009414">
    <property type="term" value="P:response to water deprivation"/>
    <property type="evidence" value="ECO:0007669"/>
    <property type="project" value="UniProtKB-ARBA"/>
</dbReference>
<feature type="domain" description="CHASE" evidence="13">
    <location>
        <begin position="137"/>
        <end position="361"/>
    </location>
</feature>
<dbReference type="GO" id="GO:0043424">
    <property type="term" value="F:protein histidine kinase binding"/>
    <property type="evidence" value="ECO:0007669"/>
    <property type="project" value="UniProtKB-ARBA"/>
</dbReference>
<dbReference type="SMART" id="SM00388">
    <property type="entry name" value="HisKA"/>
    <property type="match status" value="1"/>
</dbReference>
<dbReference type="FunFam" id="3.30.450.350:FF:000001">
    <property type="entry name" value="Histidine kinase 4"/>
    <property type="match status" value="1"/>
</dbReference>
<dbReference type="InterPro" id="IPR050956">
    <property type="entry name" value="2C_system_His_kinase"/>
</dbReference>
<comment type="catalytic activity">
    <reaction evidence="1">
        <text>ATP + protein L-histidine = ADP + protein N-phospho-L-histidine.</text>
        <dbReference type="EC" id="2.7.13.3"/>
    </reaction>
</comment>
<dbReference type="EMBL" id="JABFAD010000001">
    <property type="protein sequence ID" value="MBA0791038.1"/>
    <property type="molecule type" value="Genomic_DNA"/>
</dbReference>
<dbReference type="PROSITE" id="PS50109">
    <property type="entry name" value="HIS_KIN"/>
    <property type="match status" value="1"/>
</dbReference>
<dbReference type="EC" id="2.7.13.3" evidence="3"/>
<dbReference type="InterPro" id="IPR005467">
    <property type="entry name" value="His_kinase_dom"/>
</dbReference>
<dbReference type="SMART" id="SM00387">
    <property type="entry name" value="HATPase_c"/>
    <property type="match status" value="1"/>
</dbReference>
<dbReference type="Gene3D" id="1.10.287.130">
    <property type="match status" value="1"/>
</dbReference>
<dbReference type="GO" id="GO:0048831">
    <property type="term" value="P:regulation of shoot system development"/>
    <property type="evidence" value="ECO:0007669"/>
    <property type="project" value="UniProtKB-ARBA"/>
</dbReference>
<comment type="caution">
    <text evidence="14">The sequence shown here is derived from an EMBL/GenBank/DDBJ whole genome shotgun (WGS) entry which is preliminary data.</text>
</comment>
<evidence type="ECO:0000256" key="9">
    <source>
        <dbReference type="ARBA" id="ARBA00023136"/>
    </source>
</evidence>
<dbReference type="InterPro" id="IPR003594">
    <property type="entry name" value="HATPase_dom"/>
</dbReference>
<accession>A0A7J9G0X4</accession>
<dbReference type="Proteomes" id="UP000593560">
    <property type="component" value="Unassembled WGS sequence"/>
</dbReference>
<keyword evidence="11" id="KW-0732">Signal</keyword>
<feature type="chain" id="PRO_5029511841" description="histidine kinase" evidence="11">
    <location>
        <begin position="24"/>
        <end position="676"/>
    </location>
</feature>
<proteinExistence type="predicted"/>
<dbReference type="PROSITE" id="PS51257">
    <property type="entry name" value="PROKAR_LIPOPROTEIN"/>
    <property type="match status" value="1"/>
</dbReference>
<keyword evidence="8 10" id="KW-1133">Transmembrane helix</keyword>
<dbReference type="InterPro" id="IPR004358">
    <property type="entry name" value="Sig_transdc_His_kin-like_C"/>
</dbReference>
<evidence type="ECO:0000256" key="10">
    <source>
        <dbReference type="SAM" id="Phobius"/>
    </source>
</evidence>
<feature type="signal peptide" evidence="11">
    <location>
        <begin position="1"/>
        <end position="23"/>
    </location>
</feature>
<dbReference type="GO" id="GO:0010029">
    <property type="term" value="P:regulation of seed germination"/>
    <property type="evidence" value="ECO:0007669"/>
    <property type="project" value="UniProtKB-ARBA"/>
</dbReference>
<keyword evidence="4" id="KW-0597">Phosphoprotein</keyword>
<keyword evidence="6 10" id="KW-0812">Transmembrane</keyword>
<evidence type="ECO:0000256" key="6">
    <source>
        <dbReference type="ARBA" id="ARBA00022692"/>
    </source>
</evidence>
<dbReference type="GO" id="GO:0006970">
    <property type="term" value="P:response to osmotic stress"/>
    <property type="evidence" value="ECO:0007669"/>
    <property type="project" value="UniProtKB-ARBA"/>
</dbReference>
<evidence type="ECO:0000256" key="2">
    <source>
        <dbReference type="ARBA" id="ARBA00004477"/>
    </source>
</evidence>
<evidence type="ECO:0000256" key="8">
    <source>
        <dbReference type="ARBA" id="ARBA00022989"/>
    </source>
</evidence>
<feature type="non-terminal residue" evidence="14">
    <location>
        <position position="676"/>
    </location>
</feature>
<dbReference type="GO" id="GO:0009884">
    <property type="term" value="F:cytokinin receptor activity"/>
    <property type="evidence" value="ECO:0007669"/>
    <property type="project" value="UniProtKB-ARBA"/>
</dbReference>
<dbReference type="InterPro" id="IPR042240">
    <property type="entry name" value="CHASE_sf"/>
</dbReference>
<dbReference type="CDD" id="cd00082">
    <property type="entry name" value="HisKA"/>
    <property type="match status" value="1"/>
</dbReference>
<dbReference type="PANTHER" id="PTHR43719">
    <property type="entry name" value="TWO-COMPONENT HISTIDINE KINASE"/>
    <property type="match status" value="1"/>
</dbReference>
<evidence type="ECO:0000256" key="4">
    <source>
        <dbReference type="ARBA" id="ARBA00022553"/>
    </source>
</evidence>
<name>A0A7J9G0X4_9ROSI</name>
<dbReference type="GO" id="GO:0005789">
    <property type="term" value="C:endoplasmic reticulum membrane"/>
    <property type="evidence" value="ECO:0007669"/>
    <property type="project" value="UniProtKB-SubCell"/>
</dbReference>
<evidence type="ECO:0000256" key="7">
    <source>
        <dbReference type="ARBA" id="ARBA00022777"/>
    </source>
</evidence>
<feature type="domain" description="Histidine kinase" evidence="12">
    <location>
        <begin position="429"/>
        <end position="676"/>
    </location>
</feature>
<dbReference type="InterPro" id="IPR003661">
    <property type="entry name" value="HisK_dim/P_dom"/>
</dbReference>
<dbReference type="Pfam" id="PF02518">
    <property type="entry name" value="HATPase_c"/>
    <property type="match status" value="1"/>
</dbReference>
<evidence type="ECO:0000313" key="15">
    <source>
        <dbReference type="Proteomes" id="UP000593560"/>
    </source>
</evidence>
<dbReference type="GO" id="GO:0048509">
    <property type="term" value="P:regulation of meristem development"/>
    <property type="evidence" value="ECO:0007669"/>
    <property type="project" value="UniProtKB-ARBA"/>
</dbReference>
<dbReference type="GO" id="GO:1901701">
    <property type="term" value="P:cellular response to oxygen-containing compound"/>
    <property type="evidence" value="ECO:0007669"/>
    <property type="project" value="UniProtKB-ARBA"/>
</dbReference>
<dbReference type="GO" id="GO:0005634">
    <property type="term" value="C:nucleus"/>
    <property type="evidence" value="ECO:0007669"/>
    <property type="project" value="TreeGrafter"/>
</dbReference>
<dbReference type="AlphaFoldDB" id="A0A7J9G0X4"/>
<evidence type="ECO:0000313" key="14">
    <source>
        <dbReference type="EMBL" id="MBA0791038.1"/>
    </source>
</evidence>
<keyword evidence="5" id="KW-0808">Transferase</keyword>